<dbReference type="NCBIfam" id="TIGR00041">
    <property type="entry name" value="DTMP_kinase"/>
    <property type="match status" value="1"/>
</dbReference>
<dbReference type="FunFam" id="3.40.50.300:FF:000225">
    <property type="entry name" value="Thymidylate kinase"/>
    <property type="match status" value="1"/>
</dbReference>
<dbReference type="Gene3D" id="3.40.50.300">
    <property type="entry name" value="P-loop containing nucleotide triphosphate hydrolases"/>
    <property type="match status" value="1"/>
</dbReference>
<proteinExistence type="inferred from homology"/>
<accession>A0A931I4N1</accession>
<evidence type="ECO:0000313" key="15">
    <source>
        <dbReference type="Proteomes" id="UP000631694"/>
    </source>
</evidence>
<organism evidence="14 15">
    <name type="scientific">Methylobrevis albus</name>
    <dbReference type="NCBI Taxonomy" id="2793297"/>
    <lineage>
        <taxon>Bacteria</taxon>
        <taxon>Pseudomonadati</taxon>
        <taxon>Pseudomonadota</taxon>
        <taxon>Alphaproteobacteria</taxon>
        <taxon>Hyphomicrobiales</taxon>
        <taxon>Pleomorphomonadaceae</taxon>
        <taxon>Methylobrevis</taxon>
    </lineage>
</organism>
<name>A0A931I4N1_9HYPH</name>
<feature type="domain" description="Thymidylate kinase-like" evidence="13">
    <location>
        <begin position="12"/>
        <end position="201"/>
    </location>
</feature>
<evidence type="ECO:0000256" key="10">
    <source>
        <dbReference type="ARBA" id="ARBA00048743"/>
    </source>
</evidence>
<dbReference type="InterPro" id="IPR027417">
    <property type="entry name" value="P-loop_NTPase"/>
</dbReference>
<dbReference type="PANTHER" id="PTHR10344:SF4">
    <property type="entry name" value="UMP-CMP KINASE 2, MITOCHONDRIAL"/>
    <property type="match status" value="1"/>
</dbReference>
<dbReference type="Pfam" id="PF02223">
    <property type="entry name" value="Thymidylate_kin"/>
    <property type="match status" value="1"/>
</dbReference>
<comment type="caution">
    <text evidence="14">The sequence shown here is derived from an EMBL/GenBank/DDBJ whole genome shotgun (WGS) entry which is preliminary data.</text>
</comment>
<dbReference type="GO" id="GO:0006235">
    <property type="term" value="P:dTTP biosynthetic process"/>
    <property type="evidence" value="ECO:0007669"/>
    <property type="project" value="UniProtKB-UniRule"/>
</dbReference>
<comment type="similarity">
    <text evidence="1 12">Belongs to the thymidylate kinase family.</text>
</comment>
<dbReference type="Proteomes" id="UP000631694">
    <property type="component" value="Unassembled WGS sequence"/>
</dbReference>
<comment type="function">
    <text evidence="11 12">Phosphorylation of dTMP to form dTDP in both de novo and salvage pathways of dTTP synthesis.</text>
</comment>
<gene>
    <name evidence="12" type="primary">tmk</name>
    <name evidence="14" type="ORF">I5731_15225</name>
</gene>
<protein>
    <recommendedName>
        <fullName evidence="3 12">Thymidylate kinase</fullName>
        <ecNumber evidence="2 12">2.7.4.9</ecNumber>
    </recommendedName>
    <alternativeName>
        <fullName evidence="9 12">dTMP kinase</fullName>
    </alternativeName>
</protein>
<evidence type="ECO:0000256" key="11">
    <source>
        <dbReference type="ARBA" id="ARBA00057735"/>
    </source>
</evidence>
<dbReference type="GO" id="GO:0005524">
    <property type="term" value="F:ATP binding"/>
    <property type="evidence" value="ECO:0007669"/>
    <property type="project" value="UniProtKB-UniRule"/>
</dbReference>
<evidence type="ECO:0000256" key="4">
    <source>
        <dbReference type="ARBA" id="ARBA00022679"/>
    </source>
</evidence>
<dbReference type="GO" id="GO:0006227">
    <property type="term" value="P:dUDP biosynthetic process"/>
    <property type="evidence" value="ECO:0007669"/>
    <property type="project" value="TreeGrafter"/>
</dbReference>
<dbReference type="SUPFAM" id="SSF52540">
    <property type="entry name" value="P-loop containing nucleoside triphosphate hydrolases"/>
    <property type="match status" value="1"/>
</dbReference>
<evidence type="ECO:0000259" key="13">
    <source>
        <dbReference type="Pfam" id="PF02223"/>
    </source>
</evidence>
<dbReference type="GO" id="GO:0004798">
    <property type="term" value="F:dTMP kinase activity"/>
    <property type="evidence" value="ECO:0007669"/>
    <property type="project" value="UniProtKB-UniRule"/>
</dbReference>
<evidence type="ECO:0000256" key="5">
    <source>
        <dbReference type="ARBA" id="ARBA00022727"/>
    </source>
</evidence>
<sequence>MPNSRHGRFITFEGGDGAGKSTQLRRLAAWLQARGHSVVATREPGGSPAAEAIRGLLLSGRAKPLGALGETYLFAAARIDHLAETIEPALASGAIVLCDRFIDSTRVYQGIGGDLDPAVLAAIEAATIAGRLPDLTLVLDLAAERGQQRARARSDTPDRFESADLPLLEARRQGFLAIAAAEPARCTVIDADRDADAVFADVASRVAELLGLPEGLGDG</sequence>
<keyword evidence="5 12" id="KW-0545">Nucleotide biosynthesis</keyword>
<dbReference type="InterPro" id="IPR039430">
    <property type="entry name" value="Thymidylate_kin-like_dom"/>
</dbReference>
<evidence type="ECO:0000256" key="12">
    <source>
        <dbReference type="HAMAP-Rule" id="MF_00165"/>
    </source>
</evidence>
<keyword evidence="15" id="KW-1185">Reference proteome</keyword>
<feature type="binding site" evidence="12">
    <location>
        <begin position="14"/>
        <end position="21"/>
    </location>
    <ligand>
        <name>ATP</name>
        <dbReference type="ChEBI" id="CHEBI:30616"/>
    </ligand>
</feature>
<keyword evidence="8 12" id="KW-0067">ATP-binding</keyword>
<dbReference type="InterPro" id="IPR018094">
    <property type="entry name" value="Thymidylate_kinase"/>
</dbReference>
<keyword evidence="7 12" id="KW-0418">Kinase</keyword>
<dbReference type="GO" id="GO:0005829">
    <property type="term" value="C:cytosol"/>
    <property type="evidence" value="ECO:0007669"/>
    <property type="project" value="TreeGrafter"/>
</dbReference>
<reference evidence="14" key="1">
    <citation type="submission" date="2020-12" db="EMBL/GenBank/DDBJ databases">
        <title>Methylobrevis albus sp. nov., isolated from fresh water lack sediment.</title>
        <authorList>
            <person name="Zou Q."/>
        </authorList>
    </citation>
    <scope>NUCLEOTIDE SEQUENCE</scope>
    <source>
        <strain evidence="14">L22</strain>
    </source>
</reference>
<dbReference type="RefSeq" id="WP_197312264.1">
    <property type="nucleotide sequence ID" value="NZ_JADZLT010000053.1"/>
</dbReference>
<dbReference type="AlphaFoldDB" id="A0A931I4N1"/>
<dbReference type="InterPro" id="IPR018095">
    <property type="entry name" value="Thymidylate_kin_CS"/>
</dbReference>
<dbReference type="PROSITE" id="PS01331">
    <property type="entry name" value="THYMIDYLATE_KINASE"/>
    <property type="match status" value="1"/>
</dbReference>
<evidence type="ECO:0000256" key="6">
    <source>
        <dbReference type="ARBA" id="ARBA00022741"/>
    </source>
</evidence>
<evidence type="ECO:0000313" key="14">
    <source>
        <dbReference type="EMBL" id="MBH0239176.1"/>
    </source>
</evidence>
<comment type="catalytic activity">
    <reaction evidence="10 12">
        <text>dTMP + ATP = dTDP + ADP</text>
        <dbReference type="Rhea" id="RHEA:13517"/>
        <dbReference type="ChEBI" id="CHEBI:30616"/>
        <dbReference type="ChEBI" id="CHEBI:58369"/>
        <dbReference type="ChEBI" id="CHEBI:63528"/>
        <dbReference type="ChEBI" id="CHEBI:456216"/>
        <dbReference type="EC" id="2.7.4.9"/>
    </reaction>
</comment>
<dbReference type="CDD" id="cd01672">
    <property type="entry name" value="TMPK"/>
    <property type="match status" value="1"/>
</dbReference>
<evidence type="ECO:0000256" key="1">
    <source>
        <dbReference type="ARBA" id="ARBA00009776"/>
    </source>
</evidence>
<dbReference type="EC" id="2.7.4.9" evidence="2 12"/>
<evidence type="ECO:0000256" key="8">
    <source>
        <dbReference type="ARBA" id="ARBA00022840"/>
    </source>
</evidence>
<dbReference type="PANTHER" id="PTHR10344">
    <property type="entry name" value="THYMIDYLATE KINASE"/>
    <property type="match status" value="1"/>
</dbReference>
<evidence type="ECO:0000256" key="3">
    <source>
        <dbReference type="ARBA" id="ARBA00017144"/>
    </source>
</evidence>
<dbReference type="HAMAP" id="MF_00165">
    <property type="entry name" value="Thymidylate_kinase"/>
    <property type="match status" value="1"/>
</dbReference>
<dbReference type="EMBL" id="JADZLT010000053">
    <property type="protein sequence ID" value="MBH0239176.1"/>
    <property type="molecule type" value="Genomic_DNA"/>
</dbReference>
<evidence type="ECO:0000256" key="9">
    <source>
        <dbReference type="ARBA" id="ARBA00029962"/>
    </source>
</evidence>
<evidence type="ECO:0000256" key="2">
    <source>
        <dbReference type="ARBA" id="ARBA00012980"/>
    </source>
</evidence>
<evidence type="ECO:0000256" key="7">
    <source>
        <dbReference type="ARBA" id="ARBA00022777"/>
    </source>
</evidence>
<keyword evidence="4 12" id="KW-0808">Transferase</keyword>
<keyword evidence="6 12" id="KW-0547">Nucleotide-binding</keyword>
<dbReference type="GO" id="GO:0006233">
    <property type="term" value="P:dTDP biosynthetic process"/>
    <property type="evidence" value="ECO:0007669"/>
    <property type="project" value="InterPro"/>
</dbReference>